<dbReference type="Gene3D" id="3.30.420.40">
    <property type="match status" value="1"/>
</dbReference>
<evidence type="ECO:0000313" key="4">
    <source>
        <dbReference type="EMBL" id="PDH39538.1"/>
    </source>
</evidence>
<evidence type="ECO:0000259" key="3">
    <source>
        <dbReference type="Pfam" id="PF21447"/>
    </source>
</evidence>
<dbReference type="AlphaFoldDB" id="A0A2A5WTD7"/>
<dbReference type="Proteomes" id="UP000219327">
    <property type="component" value="Unassembled WGS sequence"/>
</dbReference>
<sequence>MSDFTQTLDSEDKRTATRIAALDIGSNSFHLVVARIVANDVQILHQVKMKVQLARGLDADNWLSDDSIARGVDHLRLINDSLGDFEPDSVRAVATYTLRQARNARQFLGAAREVFPYPIEIIRGMEEARLIYQGVAHTQHAEGRRMVIDIGGGSTELILGEGFDPIALTSLQMGCVTFSHRFFRDGEIKQKQFDKAVTAVRQIMEIAPDEFHEVDWDQTLGSSGSIRAVTEQAMAIAGDTGERRVTRKQIKELVSLCVSAGHVDELPFEDISDERRRVFPAGLAILKGIFDVIEIKEMTYSSAALREGVIYDMEDRLSHHDIRERTAQSLASRYDVDLAQAQRVLNTTWQLFDGVSSDWKLDRQEYRSLIGWAALLHEVGLQINSRGVQRHSGYILQNVEMPGFNQEQQQLVASLVRFHRKKFKNNEVREFSLFAPPEIERLIALLRLGVLMNGRRQDDATPPYQIKHKKNELRLIFEEGWLASQPVFEASLLRECIQASNLGLNLEIR</sequence>
<dbReference type="InterPro" id="IPR048950">
    <property type="entry name" value="Ppx_GppA_C"/>
</dbReference>
<feature type="domain" description="Ppx/GppA phosphatase C-terminal" evidence="3">
    <location>
        <begin position="322"/>
        <end position="495"/>
    </location>
</feature>
<evidence type="ECO:0000313" key="5">
    <source>
        <dbReference type="Proteomes" id="UP000219327"/>
    </source>
</evidence>
<accession>A0A2A5WTD7</accession>
<dbReference type="InterPro" id="IPR050273">
    <property type="entry name" value="GppA/Ppx_hydrolase"/>
</dbReference>
<gene>
    <name evidence="4" type="ORF">CNE99_05410</name>
</gene>
<reference evidence="4 5" key="1">
    <citation type="submission" date="2017-08" db="EMBL/GenBank/DDBJ databases">
        <title>Fine stratification of microbial communities through a metagenomic profile of the photic zone.</title>
        <authorList>
            <person name="Haro-Moreno J.M."/>
            <person name="Lopez-Perez M."/>
            <person name="De La Torre J."/>
            <person name="Picazo A."/>
            <person name="Camacho A."/>
            <person name="Rodriguez-Valera F."/>
        </authorList>
    </citation>
    <scope>NUCLEOTIDE SEQUENCE [LARGE SCALE GENOMIC DNA]</scope>
    <source>
        <strain evidence="4">MED-G24</strain>
    </source>
</reference>
<dbReference type="FunFam" id="3.30.420.150:FF:000001">
    <property type="entry name" value="Guanosine-5'-triphosphate,3'-diphosphate pyrophosphatase"/>
    <property type="match status" value="1"/>
</dbReference>
<dbReference type="EMBL" id="NTKD01000023">
    <property type="protein sequence ID" value="PDH39538.1"/>
    <property type="molecule type" value="Genomic_DNA"/>
</dbReference>
<dbReference type="Pfam" id="PF21447">
    <property type="entry name" value="Ppx-GppA_III"/>
    <property type="match status" value="1"/>
</dbReference>
<organism evidence="4 5">
    <name type="scientific">OM182 bacterium MED-G24</name>
    <dbReference type="NCBI Taxonomy" id="1986255"/>
    <lineage>
        <taxon>Bacteria</taxon>
        <taxon>Pseudomonadati</taxon>
        <taxon>Pseudomonadota</taxon>
        <taxon>Gammaproteobacteria</taxon>
        <taxon>OMG group</taxon>
        <taxon>OM182 clade</taxon>
    </lineage>
</organism>
<dbReference type="SUPFAM" id="SSF109604">
    <property type="entry name" value="HD-domain/PDEase-like"/>
    <property type="match status" value="1"/>
</dbReference>
<dbReference type="InterPro" id="IPR003695">
    <property type="entry name" value="Ppx_GppA_N"/>
</dbReference>
<dbReference type="Pfam" id="PF02541">
    <property type="entry name" value="Ppx-GppA"/>
    <property type="match status" value="1"/>
</dbReference>
<feature type="domain" description="Ppx/GppA phosphatase N-terminal" evidence="2">
    <location>
        <begin position="32"/>
        <end position="316"/>
    </location>
</feature>
<dbReference type="Gene3D" id="1.10.3210.10">
    <property type="entry name" value="Hypothetical protein af1432"/>
    <property type="match status" value="1"/>
</dbReference>
<dbReference type="SUPFAM" id="SSF53067">
    <property type="entry name" value="Actin-like ATPase domain"/>
    <property type="match status" value="2"/>
</dbReference>
<dbReference type="GO" id="GO:0006798">
    <property type="term" value="P:polyphosphate catabolic process"/>
    <property type="evidence" value="ECO:0007669"/>
    <property type="project" value="TreeGrafter"/>
</dbReference>
<proteinExistence type="predicted"/>
<evidence type="ECO:0000259" key="2">
    <source>
        <dbReference type="Pfam" id="PF02541"/>
    </source>
</evidence>
<dbReference type="GO" id="GO:0004309">
    <property type="term" value="F:exopolyphosphatase activity"/>
    <property type="evidence" value="ECO:0007669"/>
    <property type="project" value="TreeGrafter"/>
</dbReference>
<keyword evidence="1" id="KW-0378">Hydrolase</keyword>
<dbReference type="PIRSF" id="PIRSF001267">
    <property type="entry name" value="Pyrophosphatase_GppA_Ppx"/>
    <property type="match status" value="1"/>
</dbReference>
<comment type="caution">
    <text evidence="4">The sequence shown here is derived from an EMBL/GenBank/DDBJ whole genome shotgun (WGS) entry which is preliminary data.</text>
</comment>
<dbReference type="PANTHER" id="PTHR30005">
    <property type="entry name" value="EXOPOLYPHOSPHATASE"/>
    <property type="match status" value="1"/>
</dbReference>
<dbReference type="Gene3D" id="3.30.420.150">
    <property type="entry name" value="Exopolyphosphatase. Domain 2"/>
    <property type="match status" value="1"/>
</dbReference>
<dbReference type="FunFam" id="3.30.420.40:FF:000023">
    <property type="entry name" value="Guanosine-5'-triphosphate,3'-diphosphate pyrophosphatase"/>
    <property type="match status" value="1"/>
</dbReference>
<dbReference type="PANTHER" id="PTHR30005:SF14">
    <property type="entry name" value="EXOPOLYPHOSPHATASE"/>
    <property type="match status" value="1"/>
</dbReference>
<dbReference type="InterPro" id="IPR030673">
    <property type="entry name" value="PyroPPase_GppA_Ppx"/>
</dbReference>
<protein>
    <submittedName>
        <fullName evidence="4">Exopolyphosphatase</fullName>
    </submittedName>
</protein>
<dbReference type="InterPro" id="IPR043129">
    <property type="entry name" value="ATPase_NBD"/>
</dbReference>
<evidence type="ECO:0000256" key="1">
    <source>
        <dbReference type="ARBA" id="ARBA00022801"/>
    </source>
</evidence>
<name>A0A2A5WTD7_9GAMM</name>